<feature type="site" description="Participates in a stacking interaction with the thymidine ring of dTDP-4-oxo-6-deoxyglucose" evidence="6">
    <location>
        <position position="138"/>
    </location>
</feature>
<dbReference type="InterPro" id="IPR014710">
    <property type="entry name" value="RmlC-like_jellyroll"/>
</dbReference>
<evidence type="ECO:0000256" key="2">
    <source>
        <dbReference type="ARBA" id="ARBA00001997"/>
    </source>
</evidence>
<evidence type="ECO:0000256" key="4">
    <source>
        <dbReference type="ARBA" id="ARBA00019595"/>
    </source>
</evidence>
<keyword evidence="7 8" id="KW-0413">Isomerase</keyword>
<dbReference type="EMBL" id="NNRM01000036">
    <property type="protein sequence ID" value="OYR24072.1"/>
    <property type="molecule type" value="Genomic_DNA"/>
</dbReference>
<comment type="caution">
    <text evidence="8">The sequence shown here is derived from an EMBL/GenBank/DDBJ whole genome shotgun (WGS) entry which is preliminary data.</text>
</comment>
<dbReference type="EC" id="5.1.3.13" evidence="3 7"/>
<evidence type="ECO:0000256" key="3">
    <source>
        <dbReference type="ARBA" id="ARBA00012098"/>
    </source>
</evidence>
<dbReference type="NCBIfam" id="TIGR01221">
    <property type="entry name" value="rmlC"/>
    <property type="match status" value="1"/>
</dbReference>
<organism evidence="8 9">
    <name type="scientific">Brucella pseudogrignonensis</name>
    <dbReference type="NCBI Taxonomy" id="419475"/>
    <lineage>
        <taxon>Bacteria</taxon>
        <taxon>Pseudomonadati</taxon>
        <taxon>Pseudomonadota</taxon>
        <taxon>Alphaproteobacteria</taxon>
        <taxon>Hyphomicrobiales</taxon>
        <taxon>Brucellaceae</taxon>
        <taxon>Brucella/Ochrobactrum group</taxon>
        <taxon>Brucella</taxon>
    </lineage>
</organism>
<dbReference type="KEGG" id="ops:A8A54_19790"/>
<sequence length="174" mass="20110">MRFLPLNIQGAWSIEPERIEDERGWFARVYCEAEFKERGMQTSFPQHSLSFSREKGTLRGLHYQNEPHSETKLVTCLQGIIWDVLVDLRPESPTYRHWTGLELSAGNGVELYIPEGCAHGFQTLTDDVLLRYMISRPYAPDFATGIRYDDPALGIPWPDKPSIMSEKDRSWPHL</sequence>
<comment type="subunit">
    <text evidence="7">Homodimer.</text>
</comment>
<dbReference type="STRING" id="419475.A8A54_19790"/>
<feature type="active site" description="Proton acceptor" evidence="5">
    <location>
        <position position="62"/>
    </location>
</feature>
<dbReference type="PANTHER" id="PTHR21047:SF2">
    <property type="entry name" value="THYMIDINE DIPHOSPHO-4-KETO-RHAMNOSE 3,5-EPIMERASE"/>
    <property type="match status" value="1"/>
</dbReference>
<comment type="function">
    <text evidence="2 7">Catalyzes the epimerization of the C3' and C5'positions of dTDP-6-deoxy-D-xylo-4-hexulose, forming dTDP-6-deoxy-L-lyxo-4-hexulose.</text>
</comment>
<evidence type="ECO:0000313" key="8">
    <source>
        <dbReference type="EMBL" id="OYR24072.1"/>
    </source>
</evidence>
<comment type="pathway">
    <text evidence="7">Carbohydrate biosynthesis; dTDP-L-rhamnose biosynthesis.</text>
</comment>
<dbReference type="GeneID" id="93111961"/>
<gene>
    <name evidence="8" type="ORF">CEV34_3194</name>
</gene>
<dbReference type="SUPFAM" id="SSF51182">
    <property type="entry name" value="RmlC-like cupins"/>
    <property type="match status" value="1"/>
</dbReference>
<evidence type="ECO:0000256" key="5">
    <source>
        <dbReference type="PIRSR" id="PIRSR600888-1"/>
    </source>
</evidence>
<evidence type="ECO:0000256" key="7">
    <source>
        <dbReference type="RuleBase" id="RU364069"/>
    </source>
</evidence>
<dbReference type="Gene3D" id="2.60.120.10">
    <property type="entry name" value="Jelly Rolls"/>
    <property type="match status" value="1"/>
</dbReference>
<comment type="catalytic activity">
    <reaction evidence="1 7">
        <text>dTDP-4-dehydro-6-deoxy-alpha-D-glucose = dTDP-4-dehydro-beta-L-rhamnose</text>
        <dbReference type="Rhea" id="RHEA:16969"/>
        <dbReference type="ChEBI" id="CHEBI:57649"/>
        <dbReference type="ChEBI" id="CHEBI:62830"/>
        <dbReference type="EC" id="5.1.3.13"/>
    </reaction>
</comment>
<accession>A0A1A9FSP3</accession>
<dbReference type="GO" id="GO:0005829">
    <property type="term" value="C:cytosol"/>
    <property type="evidence" value="ECO:0007669"/>
    <property type="project" value="TreeGrafter"/>
</dbReference>
<evidence type="ECO:0000256" key="6">
    <source>
        <dbReference type="PIRSR" id="PIRSR600888-3"/>
    </source>
</evidence>
<proteinExistence type="inferred from homology"/>
<dbReference type="InterPro" id="IPR000888">
    <property type="entry name" value="RmlC-like"/>
</dbReference>
<feature type="active site" description="Proton donor" evidence="5">
    <location>
        <position position="132"/>
    </location>
</feature>
<dbReference type="GO" id="GO:0000271">
    <property type="term" value="P:polysaccharide biosynthetic process"/>
    <property type="evidence" value="ECO:0007669"/>
    <property type="project" value="TreeGrafter"/>
</dbReference>
<name>A0A1A9FSP3_9HYPH</name>
<dbReference type="GO" id="GO:0019305">
    <property type="term" value="P:dTDP-rhamnose biosynthetic process"/>
    <property type="evidence" value="ECO:0007669"/>
    <property type="project" value="UniProtKB-UniRule"/>
</dbReference>
<dbReference type="Pfam" id="PF00908">
    <property type="entry name" value="dTDP_sugar_isom"/>
    <property type="match status" value="1"/>
</dbReference>
<dbReference type="AlphaFoldDB" id="A0A1A9FSP3"/>
<evidence type="ECO:0000256" key="1">
    <source>
        <dbReference type="ARBA" id="ARBA00001298"/>
    </source>
</evidence>
<comment type="similarity">
    <text evidence="7">Belongs to the dTDP-4-dehydrorhamnose 3,5-epimerase family.</text>
</comment>
<reference evidence="8 9" key="1">
    <citation type="submission" date="2017-07" db="EMBL/GenBank/DDBJ databases">
        <title>Phylogenetic study on the rhizospheric bacterium Ochrobactrum sp. A44.</title>
        <authorList>
            <person name="Krzyzanowska D.M."/>
            <person name="Ossowicki A."/>
            <person name="Rajewska M."/>
            <person name="Maciag T."/>
            <person name="Kaczynski Z."/>
            <person name="Czerwicka M."/>
            <person name="Jafra S."/>
        </authorList>
    </citation>
    <scope>NUCLEOTIDE SEQUENCE [LARGE SCALE GENOMIC DNA]</scope>
    <source>
        <strain evidence="8 9">CCUG 30717</strain>
    </source>
</reference>
<protein>
    <recommendedName>
        <fullName evidence="4 7">dTDP-4-dehydrorhamnose 3,5-epimerase</fullName>
        <ecNumber evidence="3 7">5.1.3.13</ecNumber>
    </recommendedName>
    <alternativeName>
        <fullName evidence="7">Thymidine diphospho-4-keto-rhamnose 3,5-epimerase</fullName>
    </alternativeName>
</protein>
<dbReference type="RefSeq" id="WP_007880558.1">
    <property type="nucleotide sequence ID" value="NZ_CAXURC020000003.1"/>
</dbReference>
<dbReference type="GO" id="GO:0008830">
    <property type="term" value="F:dTDP-4-dehydrorhamnose 3,5-epimerase activity"/>
    <property type="evidence" value="ECO:0007669"/>
    <property type="project" value="UniProtKB-UniRule"/>
</dbReference>
<dbReference type="OrthoDB" id="9800680at2"/>
<keyword evidence="9" id="KW-1185">Reference proteome</keyword>
<dbReference type="Proteomes" id="UP000216188">
    <property type="component" value="Unassembled WGS sequence"/>
</dbReference>
<dbReference type="CDD" id="cd00438">
    <property type="entry name" value="cupin_RmlC"/>
    <property type="match status" value="1"/>
</dbReference>
<dbReference type="InterPro" id="IPR011051">
    <property type="entry name" value="RmlC_Cupin_sf"/>
</dbReference>
<dbReference type="PANTHER" id="PTHR21047">
    <property type="entry name" value="DTDP-6-DEOXY-D-GLUCOSE-3,5 EPIMERASE"/>
    <property type="match status" value="1"/>
</dbReference>
<evidence type="ECO:0000313" key="9">
    <source>
        <dbReference type="Proteomes" id="UP000216188"/>
    </source>
</evidence>
<dbReference type="UniPathway" id="UPA00124"/>